<accession>A0ACA9M058</accession>
<reference evidence="1" key="1">
    <citation type="submission" date="2021-06" db="EMBL/GenBank/DDBJ databases">
        <authorList>
            <person name="Kallberg Y."/>
            <person name="Tangrot J."/>
            <person name="Rosling A."/>
        </authorList>
    </citation>
    <scope>NUCLEOTIDE SEQUENCE</scope>
    <source>
        <strain evidence="1">CL356</strain>
    </source>
</reference>
<dbReference type="EMBL" id="CAJVPT010009126">
    <property type="protein sequence ID" value="CAG8558576.1"/>
    <property type="molecule type" value="Genomic_DNA"/>
</dbReference>
<protein>
    <submittedName>
        <fullName evidence="1">1518_t:CDS:1</fullName>
    </submittedName>
</protein>
<keyword evidence="2" id="KW-1185">Reference proteome</keyword>
<dbReference type="Proteomes" id="UP000789525">
    <property type="component" value="Unassembled WGS sequence"/>
</dbReference>
<gene>
    <name evidence="1" type="ORF">ACOLOM_LOCUS5137</name>
</gene>
<sequence length="245" mass="27800">MARGTEEGAENIMKNVNRELDESATDIEPYLLRKRPRVDYDEEKIIDESGLSDTGIVSNFPVIINDVVGLQLGPLPREESRWLVNDIDISVKWHLFKEKSLELEVSLWKEATGSKARKPIGRAKQPDAIINDVDQLSWSSGRGHGEAKVQEELNNLDLLCTDLIRQLLNRATYHILPHHSSVYVMVEVGHVDVPMSLEQIPAFIANIDTLLIISNAFWENCFVSTEKMELSRRSTLATPSFKEMF</sequence>
<evidence type="ECO:0000313" key="1">
    <source>
        <dbReference type="EMBL" id="CAG8558576.1"/>
    </source>
</evidence>
<proteinExistence type="predicted"/>
<comment type="caution">
    <text evidence="1">The sequence shown here is derived from an EMBL/GenBank/DDBJ whole genome shotgun (WGS) entry which is preliminary data.</text>
</comment>
<name>A0ACA9M058_9GLOM</name>
<organism evidence="1 2">
    <name type="scientific">Acaulospora colombiana</name>
    <dbReference type="NCBI Taxonomy" id="27376"/>
    <lineage>
        <taxon>Eukaryota</taxon>
        <taxon>Fungi</taxon>
        <taxon>Fungi incertae sedis</taxon>
        <taxon>Mucoromycota</taxon>
        <taxon>Glomeromycotina</taxon>
        <taxon>Glomeromycetes</taxon>
        <taxon>Diversisporales</taxon>
        <taxon>Acaulosporaceae</taxon>
        <taxon>Acaulospora</taxon>
    </lineage>
</organism>
<evidence type="ECO:0000313" key="2">
    <source>
        <dbReference type="Proteomes" id="UP000789525"/>
    </source>
</evidence>